<evidence type="ECO:0000313" key="5">
    <source>
        <dbReference type="Proteomes" id="UP000323646"/>
    </source>
</evidence>
<comment type="caution">
    <text evidence="4">The sequence shown here is derived from an EMBL/GenBank/DDBJ whole genome shotgun (WGS) entry which is preliminary data.</text>
</comment>
<comment type="similarity">
    <text evidence="1">Belongs to the polysaccharide synthase family.</text>
</comment>
<evidence type="ECO:0000256" key="1">
    <source>
        <dbReference type="ARBA" id="ARBA00007430"/>
    </source>
</evidence>
<protein>
    <submittedName>
        <fullName evidence="4">Polysaccharide biosynthesis protein</fullName>
    </submittedName>
</protein>
<dbReference type="PANTHER" id="PTHR43318:SF1">
    <property type="entry name" value="POLYSACCHARIDE BIOSYNTHESIS PROTEIN EPSC-RELATED"/>
    <property type="match status" value="1"/>
</dbReference>
<dbReference type="PANTHER" id="PTHR43318">
    <property type="entry name" value="UDP-N-ACETYLGLUCOSAMINE 4,6-DEHYDRATASE"/>
    <property type="match status" value="1"/>
</dbReference>
<gene>
    <name evidence="4" type="ORF">FZ040_00175</name>
</gene>
<dbReference type="SUPFAM" id="SSF51735">
    <property type="entry name" value="NAD(P)-binding Rossmann-fold domains"/>
    <property type="match status" value="2"/>
</dbReference>
<sequence>MTYLKLIRDKLKLLLIDAIILAVMPLVALLLRFEGTVPAAEFDTFRACLPWMVLISLAIFYFYGMYHRIWHYARIRDLIAIIGAITLSQAIIFFVTVMAAVSVPRSVIILTWLLTICGVGASRLAYKVNLDMVTESQGDRKNLLIVGAGDAGAMLVRELEQKAAASICIVGFVDDDEKKQKGRLAGFPILGTISEIPKVVQENKIDKIVIAIPSADGDTIRHIAMQCRKTGAKVRIMPGIYEMMTDGVGMGEMREIRLEDLLRRDPIHLDFAKITNYIAGKTVLITGAGGSIGSEISRQISRVGAKEIILLGRGENSIYEIHQELKRKFPEQTYHTVIANITDRDRMERIFKRFQPQVVFHAAAHKHVPLMEIQPEEAIKNNVFGTKNVAELADENQAEIFVLISTDKAVNPTSVMGATKRTAELVLQEINQHSKTKFVTVRFGNVLGSRGSVVPLFEKQIAAGGPVTVTHKEMTRFFMTIPEAVQLVLQAGSQAEGGEVFLFDMGKPVKIKDMAEDLIRLHGLTPGEDIQITYTGLRPGEKLYEELLTSEEGTTSTKHKKIFKAQIQPLNEADLKQSLQTLKETTNKQVILQTLKHMIPTYKSKQLEEAK</sequence>
<dbReference type="InterPro" id="IPR036291">
    <property type="entry name" value="NAD(P)-bd_dom_sf"/>
</dbReference>
<evidence type="ECO:0000259" key="3">
    <source>
        <dbReference type="Pfam" id="PF02719"/>
    </source>
</evidence>
<keyword evidence="2" id="KW-0812">Transmembrane</keyword>
<feature type="domain" description="Polysaccharide biosynthesis protein CapD-like" evidence="3">
    <location>
        <begin position="283"/>
        <end position="566"/>
    </location>
</feature>
<dbReference type="Pfam" id="PF13727">
    <property type="entry name" value="CoA_binding_3"/>
    <property type="match status" value="1"/>
</dbReference>
<dbReference type="Proteomes" id="UP000323646">
    <property type="component" value="Unassembled WGS sequence"/>
</dbReference>
<accession>A0A5D6W9K2</accession>
<dbReference type="InterPro" id="IPR051203">
    <property type="entry name" value="Polysaccharide_Synthase-Rel"/>
</dbReference>
<dbReference type="Gene3D" id="3.40.50.720">
    <property type="entry name" value="NAD(P)-binding Rossmann-like Domain"/>
    <property type="match status" value="2"/>
</dbReference>
<dbReference type="EMBL" id="VTOY01000001">
    <property type="protein sequence ID" value="TYZ24500.1"/>
    <property type="molecule type" value="Genomic_DNA"/>
</dbReference>
<dbReference type="AlphaFoldDB" id="A0A5D6W9K2"/>
<feature type="transmembrane region" description="Helical" evidence="2">
    <location>
        <begin position="44"/>
        <end position="66"/>
    </location>
</feature>
<dbReference type="Pfam" id="PF02719">
    <property type="entry name" value="Polysacc_synt_2"/>
    <property type="match status" value="1"/>
</dbReference>
<name>A0A5D6W9K2_9FIRM</name>
<organism evidence="4 5">
    <name type="scientific">Selenomonas ruminis</name>
    <dbReference type="NCBI Taxonomy" id="2593411"/>
    <lineage>
        <taxon>Bacteria</taxon>
        <taxon>Bacillati</taxon>
        <taxon>Bacillota</taxon>
        <taxon>Negativicutes</taxon>
        <taxon>Selenomonadales</taxon>
        <taxon>Selenomonadaceae</taxon>
        <taxon>Selenomonas</taxon>
    </lineage>
</organism>
<reference evidence="4 5" key="1">
    <citation type="submission" date="2019-08" db="EMBL/GenBank/DDBJ databases">
        <title>Selenomonas sp. mPRGC5 and Selenomonas sp. mPRGC8 isolated from ruminal fluid of dairy goat (Capra hircus).</title>
        <authorList>
            <person name="Poothong S."/>
            <person name="Nuengjamnong C."/>
            <person name="Tanasupawat S."/>
        </authorList>
    </citation>
    <scope>NUCLEOTIDE SEQUENCE [LARGE SCALE GENOMIC DNA]</scope>
    <source>
        <strain evidence="5">mPRGC5</strain>
    </source>
</reference>
<feature type="transmembrane region" description="Helical" evidence="2">
    <location>
        <begin position="78"/>
        <end position="101"/>
    </location>
</feature>
<dbReference type="OrthoDB" id="9803111at2"/>
<dbReference type="InterPro" id="IPR003869">
    <property type="entry name" value="Polysac_CapD-like"/>
</dbReference>
<keyword evidence="2" id="KW-1133">Transmembrane helix</keyword>
<dbReference type="CDD" id="cd05237">
    <property type="entry name" value="UDP_invert_4-6DH_SDR_e"/>
    <property type="match status" value="1"/>
</dbReference>
<keyword evidence="5" id="KW-1185">Reference proteome</keyword>
<evidence type="ECO:0000256" key="2">
    <source>
        <dbReference type="SAM" id="Phobius"/>
    </source>
</evidence>
<dbReference type="RefSeq" id="WP_149170134.1">
    <property type="nucleotide sequence ID" value="NZ_VTOY01000001.1"/>
</dbReference>
<feature type="transmembrane region" description="Helical" evidence="2">
    <location>
        <begin position="12"/>
        <end position="32"/>
    </location>
</feature>
<evidence type="ECO:0000313" key="4">
    <source>
        <dbReference type="EMBL" id="TYZ24500.1"/>
    </source>
</evidence>
<keyword evidence="2" id="KW-0472">Membrane</keyword>
<proteinExistence type="inferred from homology"/>